<dbReference type="CDD" id="cd04301">
    <property type="entry name" value="NAT_SF"/>
    <property type="match status" value="1"/>
</dbReference>
<accession>A0A9P9BSN3</accession>
<proteinExistence type="predicted"/>
<dbReference type="Pfam" id="PF00583">
    <property type="entry name" value="Acetyltransf_1"/>
    <property type="match status" value="1"/>
</dbReference>
<dbReference type="OrthoDB" id="410198at2759"/>
<evidence type="ECO:0000259" key="2">
    <source>
        <dbReference type="Pfam" id="PF00583"/>
    </source>
</evidence>
<dbReference type="GeneID" id="70190421"/>
<protein>
    <recommendedName>
        <fullName evidence="2">N-acetyltransferase domain-containing protein</fullName>
    </recommendedName>
</protein>
<organism evidence="3 4">
    <name type="scientific">Microdochium trichocladiopsis</name>
    <dbReference type="NCBI Taxonomy" id="1682393"/>
    <lineage>
        <taxon>Eukaryota</taxon>
        <taxon>Fungi</taxon>
        <taxon>Dikarya</taxon>
        <taxon>Ascomycota</taxon>
        <taxon>Pezizomycotina</taxon>
        <taxon>Sordariomycetes</taxon>
        <taxon>Xylariomycetidae</taxon>
        <taxon>Xylariales</taxon>
        <taxon>Microdochiaceae</taxon>
        <taxon>Microdochium</taxon>
    </lineage>
</organism>
<dbReference type="InterPro" id="IPR016181">
    <property type="entry name" value="Acyl_CoA_acyltransferase"/>
</dbReference>
<dbReference type="GO" id="GO:0016747">
    <property type="term" value="F:acyltransferase activity, transferring groups other than amino-acyl groups"/>
    <property type="evidence" value="ECO:0007669"/>
    <property type="project" value="InterPro"/>
</dbReference>
<dbReference type="RefSeq" id="XP_046014862.1">
    <property type="nucleotide sequence ID" value="XM_046160875.1"/>
</dbReference>
<dbReference type="EMBL" id="JAGTJQ010000003">
    <property type="protein sequence ID" value="KAH7034769.1"/>
    <property type="molecule type" value="Genomic_DNA"/>
</dbReference>
<sequence length="248" mass="26707">MADMSLPPPPAVVSLTQGYSAHPILPADVPEIAEFLCASKLSLAVNRLLYKDWPAFNVQKAHYTAALRGRDPNNNGWKVVEDESGVAVGHLFLTKSDPSSRTDGSGDAGGTESEDKVAASAGEVPGGMVPEVYRMVMETVKNVDEQSALANVEHLRLTHIWVTPSHRGRGIGTSLITLCQNKARETSGDGRPLFVSCEPQLEPFLSGKCGFQHTGHADMDLASHAPVYSGFGPFRLFGLRWDAPKDVN</sequence>
<evidence type="ECO:0000256" key="1">
    <source>
        <dbReference type="SAM" id="MobiDB-lite"/>
    </source>
</evidence>
<dbReference type="SUPFAM" id="SSF55729">
    <property type="entry name" value="Acyl-CoA N-acyltransferases (Nat)"/>
    <property type="match status" value="1"/>
</dbReference>
<dbReference type="AlphaFoldDB" id="A0A9P9BSN3"/>
<feature type="region of interest" description="Disordered" evidence="1">
    <location>
        <begin position="92"/>
        <end position="124"/>
    </location>
</feature>
<keyword evidence="4" id="KW-1185">Reference proteome</keyword>
<dbReference type="Proteomes" id="UP000756346">
    <property type="component" value="Unassembled WGS sequence"/>
</dbReference>
<gene>
    <name evidence="3" type="ORF">B0I36DRAFT_381631</name>
</gene>
<reference evidence="3" key="1">
    <citation type="journal article" date="2021" name="Nat. Commun.">
        <title>Genetic determinants of endophytism in the Arabidopsis root mycobiome.</title>
        <authorList>
            <person name="Mesny F."/>
            <person name="Miyauchi S."/>
            <person name="Thiergart T."/>
            <person name="Pickel B."/>
            <person name="Atanasova L."/>
            <person name="Karlsson M."/>
            <person name="Huettel B."/>
            <person name="Barry K.W."/>
            <person name="Haridas S."/>
            <person name="Chen C."/>
            <person name="Bauer D."/>
            <person name="Andreopoulos W."/>
            <person name="Pangilinan J."/>
            <person name="LaButti K."/>
            <person name="Riley R."/>
            <person name="Lipzen A."/>
            <person name="Clum A."/>
            <person name="Drula E."/>
            <person name="Henrissat B."/>
            <person name="Kohler A."/>
            <person name="Grigoriev I.V."/>
            <person name="Martin F.M."/>
            <person name="Hacquard S."/>
        </authorList>
    </citation>
    <scope>NUCLEOTIDE SEQUENCE</scope>
    <source>
        <strain evidence="3">MPI-CAGE-CH-0230</strain>
    </source>
</reference>
<comment type="caution">
    <text evidence="3">The sequence shown here is derived from an EMBL/GenBank/DDBJ whole genome shotgun (WGS) entry which is preliminary data.</text>
</comment>
<name>A0A9P9BSN3_9PEZI</name>
<dbReference type="Gene3D" id="3.40.630.30">
    <property type="match status" value="1"/>
</dbReference>
<evidence type="ECO:0000313" key="4">
    <source>
        <dbReference type="Proteomes" id="UP000756346"/>
    </source>
</evidence>
<evidence type="ECO:0000313" key="3">
    <source>
        <dbReference type="EMBL" id="KAH7034769.1"/>
    </source>
</evidence>
<dbReference type="InterPro" id="IPR000182">
    <property type="entry name" value="GNAT_dom"/>
</dbReference>
<feature type="domain" description="N-acetyltransferase" evidence="2">
    <location>
        <begin position="151"/>
        <end position="195"/>
    </location>
</feature>